<dbReference type="InterPro" id="IPR002659">
    <property type="entry name" value="Glyco_trans_31"/>
</dbReference>
<dbReference type="GO" id="GO:0006493">
    <property type="term" value="P:protein O-linked glycosylation"/>
    <property type="evidence" value="ECO:0007669"/>
    <property type="project" value="TreeGrafter"/>
</dbReference>
<dbReference type="GO" id="GO:0016758">
    <property type="term" value="F:hexosyltransferase activity"/>
    <property type="evidence" value="ECO:0007669"/>
    <property type="project" value="InterPro"/>
</dbReference>
<dbReference type="EC" id="2.4.1.-" evidence="11"/>
<keyword evidence="4" id="KW-0808">Transferase</keyword>
<keyword evidence="8 11" id="KW-0333">Golgi apparatus</keyword>
<evidence type="ECO:0000313" key="12">
    <source>
        <dbReference type="EMBL" id="CAB3364933.1"/>
    </source>
</evidence>
<comment type="caution">
    <text evidence="12">The sequence shown here is derived from an EMBL/GenBank/DDBJ whole genome shotgun (WGS) entry which is preliminary data.</text>
</comment>
<evidence type="ECO:0000256" key="11">
    <source>
        <dbReference type="RuleBase" id="RU363063"/>
    </source>
</evidence>
<keyword evidence="7 11" id="KW-1133">Transmembrane helix</keyword>
<dbReference type="Proteomes" id="UP000494165">
    <property type="component" value="Unassembled WGS sequence"/>
</dbReference>
<sequence>MAAKYSAFVTAKSAMMSRSRRFGYYLVWLLGAATCYVLFVSLLQHQQEESVQVQVGLQVKEYPVADNTVPENPTNSPNSPRTHRLNALNDDYQKLIDLPDFSFIMNTECPEDPGPLVVIVHTAPTHFEYREAIRSTWGSSTKAKLVFMLGAVSNETLQWQLENESLQYDDLVQGSFEDTYRNLTYKHVMAFKWVKYHCKGYQHVLKTDDDIYVNLQRLINNVQKGVFTGKRQIFCDYIKSAAVKRSWRSKWHVSFSEYKHKFYPTYCPGWLVLYNQDLIERLYSLAQNQRFFWIDDVQVTGILGKKAGITHKPIQQWMMSLETYKDKLIVALPPEEQCKYFKNVLFGPNELTPKLIRLLWEALKDCPS</sequence>
<dbReference type="GO" id="GO:0000139">
    <property type="term" value="C:Golgi membrane"/>
    <property type="evidence" value="ECO:0007669"/>
    <property type="project" value="UniProtKB-SubCell"/>
</dbReference>
<evidence type="ECO:0000256" key="3">
    <source>
        <dbReference type="ARBA" id="ARBA00022676"/>
    </source>
</evidence>
<dbReference type="Gene3D" id="3.90.550.50">
    <property type="match status" value="1"/>
</dbReference>
<reference evidence="12 13" key="1">
    <citation type="submission" date="2020-04" db="EMBL/GenBank/DDBJ databases">
        <authorList>
            <person name="Alioto T."/>
            <person name="Alioto T."/>
            <person name="Gomez Garrido J."/>
        </authorList>
    </citation>
    <scope>NUCLEOTIDE SEQUENCE [LARGE SCALE GENOMIC DNA]</scope>
</reference>
<evidence type="ECO:0000256" key="2">
    <source>
        <dbReference type="ARBA" id="ARBA00008661"/>
    </source>
</evidence>
<keyword evidence="5 11" id="KW-0812">Transmembrane</keyword>
<organism evidence="12 13">
    <name type="scientific">Cloeon dipterum</name>
    <dbReference type="NCBI Taxonomy" id="197152"/>
    <lineage>
        <taxon>Eukaryota</taxon>
        <taxon>Metazoa</taxon>
        <taxon>Ecdysozoa</taxon>
        <taxon>Arthropoda</taxon>
        <taxon>Hexapoda</taxon>
        <taxon>Insecta</taxon>
        <taxon>Pterygota</taxon>
        <taxon>Palaeoptera</taxon>
        <taxon>Ephemeroptera</taxon>
        <taxon>Pisciforma</taxon>
        <taxon>Baetidae</taxon>
        <taxon>Cloeon</taxon>
    </lineage>
</organism>
<evidence type="ECO:0000256" key="7">
    <source>
        <dbReference type="ARBA" id="ARBA00022989"/>
    </source>
</evidence>
<evidence type="ECO:0000256" key="8">
    <source>
        <dbReference type="ARBA" id="ARBA00023034"/>
    </source>
</evidence>
<gene>
    <name evidence="12" type="ORF">CLODIP_2_CD12503</name>
</gene>
<keyword evidence="6 11" id="KW-0735">Signal-anchor</keyword>
<feature type="transmembrane region" description="Helical" evidence="11">
    <location>
        <begin position="22"/>
        <end position="43"/>
    </location>
</feature>
<accession>A0A8S1C6M0</accession>
<dbReference type="FunFam" id="3.90.550.50:FF:000001">
    <property type="entry name" value="Hexosyltransferase"/>
    <property type="match status" value="1"/>
</dbReference>
<keyword evidence="3 11" id="KW-0328">Glycosyltransferase</keyword>
<name>A0A8S1C6M0_9INSE</name>
<dbReference type="PANTHER" id="PTHR11214">
    <property type="entry name" value="BETA-1,3-N-ACETYLGLUCOSAMINYLTRANSFERASE"/>
    <property type="match status" value="1"/>
</dbReference>
<keyword evidence="9 11" id="KW-0472">Membrane</keyword>
<keyword evidence="13" id="KW-1185">Reference proteome</keyword>
<proteinExistence type="inferred from homology"/>
<dbReference type="AlphaFoldDB" id="A0A8S1C6M0"/>
<dbReference type="EMBL" id="CADEPI010000018">
    <property type="protein sequence ID" value="CAB3364933.1"/>
    <property type="molecule type" value="Genomic_DNA"/>
</dbReference>
<evidence type="ECO:0000256" key="10">
    <source>
        <dbReference type="ARBA" id="ARBA00023180"/>
    </source>
</evidence>
<evidence type="ECO:0000256" key="6">
    <source>
        <dbReference type="ARBA" id="ARBA00022968"/>
    </source>
</evidence>
<comment type="subcellular location">
    <subcellularLocation>
        <location evidence="1 11">Golgi apparatus membrane</location>
        <topology evidence="1 11">Single-pass type II membrane protein</topology>
    </subcellularLocation>
</comment>
<evidence type="ECO:0000256" key="5">
    <source>
        <dbReference type="ARBA" id="ARBA00022692"/>
    </source>
</evidence>
<keyword evidence="10" id="KW-0325">Glycoprotein</keyword>
<evidence type="ECO:0000256" key="4">
    <source>
        <dbReference type="ARBA" id="ARBA00022679"/>
    </source>
</evidence>
<protein>
    <recommendedName>
        <fullName evidence="11">Hexosyltransferase</fullName>
        <ecNumber evidence="11">2.4.1.-</ecNumber>
    </recommendedName>
</protein>
<comment type="similarity">
    <text evidence="2 11">Belongs to the glycosyltransferase 31 family.</text>
</comment>
<dbReference type="OrthoDB" id="115198at2759"/>
<dbReference type="PANTHER" id="PTHR11214:SF376">
    <property type="entry name" value="HEXOSYLTRANSFERASE"/>
    <property type="match status" value="1"/>
</dbReference>
<evidence type="ECO:0000256" key="9">
    <source>
        <dbReference type="ARBA" id="ARBA00023136"/>
    </source>
</evidence>
<dbReference type="Pfam" id="PF01762">
    <property type="entry name" value="Galactosyl_T"/>
    <property type="match status" value="1"/>
</dbReference>
<evidence type="ECO:0000313" key="13">
    <source>
        <dbReference type="Proteomes" id="UP000494165"/>
    </source>
</evidence>
<evidence type="ECO:0000256" key="1">
    <source>
        <dbReference type="ARBA" id="ARBA00004323"/>
    </source>
</evidence>